<feature type="compositionally biased region" description="Polar residues" evidence="2">
    <location>
        <begin position="13"/>
        <end position="32"/>
    </location>
</feature>
<dbReference type="OrthoDB" id="420985at2759"/>
<keyword evidence="1" id="KW-0175">Coiled coil</keyword>
<sequence>MQTETPARRCDQKSPQGSGDSGDGWTQSSSPTEVYDIGADSEDDIGHISSAVRALDVEGDYAPWHERSPCSSRKGAKYDVSTAASSCNAAEGLTASSKAEDQADAWNVEDWDSHLAQLREVATPCRASPNAKLKVADTVRAELQADVELLVQEAMDEMRSWLSQEIAFARRNLEEVHADKPQPQANDEVELLKQRVEEQGLTLEKLKEGNDLEKLRKDLQDQARIIRKLDDAASSTDARSSTTSSERVLEARAVAEERKWRLRLETFESSVARSVEQLESCNQRILELQERTAANEADLQRGLCSSQSAERQCAETTKDVGLLRVSADKQAEDMKQLERQVRRLTAELAAAQDASNVAVKLANGQKDLVGALEETSRELASTQRQQKEEMLSFGTRLQEVLAGVAACKTETMAAQSRMDAVAQQTEDTYKQVFKSAHQMSMNEERLHDAMEEMRAQSQQLESVQPRLKIHEDSLRLLEDQYSQQESKFSSMHLAVGRRMEKLEREVSTTETELSTMQSCLAEHNAHLCSLDKQRLSLAAKAALQEEHIQKMWAAVEGLENQVHSDHKELFQVSRYAKEQGQGLEDLRTEVQAQSKAALALDGKLGALQCESTRVLDESREQVKSALSERQAEDSEKLQKICLEIESLKTDSQERSKVQAAVMDRQEVQDAQNSRYDGILENLLQQNTSLLDQAFVWDADIKCVMQRVGMLEDKAEYAGSELDGLRQSVTGFTNQLQEEVESMQRSQSSTSEVATWLQREMSTQVSRTEMQQMHSELQDWVTATRQEMDRWLSSSLDKFQKEQGLVLQNHQGWMHRVKRWVEKIHIREQGLSHVILHILQEGSPDMVKLLEEALKMPRKPATSPGCE</sequence>
<dbReference type="AlphaFoldDB" id="A0A1Q9DP74"/>
<feature type="coiled-coil region" evidence="1">
    <location>
        <begin position="327"/>
        <end position="354"/>
    </location>
</feature>
<comment type="caution">
    <text evidence="3">The sequence shown here is derived from an EMBL/GenBank/DDBJ whole genome shotgun (WGS) entry which is preliminary data.</text>
</comment>
<proteinExistence type="predicted"/>
<name>A0A1Q9DP74_SYMMI</name>
<protein>
    <submittedName>
        <fullName evidence="3">Uncharacterized protein</fullName>
    </submittedName>
</protein>
<evidence type="ECO:0000256" key="2">
    <source>
        <dbReference type="SAM" id="MobiDB-lite"/>
    </source>
</evidence>
<dbReference type="OMA" id="ESACACK"/>
<organism evidence="3 4">
    <name type="scientific">Symbiodinium microadriaticum</name>
    <name type="common">Dinoflagellate</name>
    <name type="synonym">Zooxanthella microadriatica</name>
    <dbReference type="NCBI Taxonomy" id="2951"/>
    <lineage>
        <taxon>Eukaryota</taxon>
        <taxon>Sar</taxon>
        <taxon>Alveolata</taxon>
        <taxon>Dinophyceae</taxon>
        <taxon>Suessiales</taxon>
        <taxon>Symbiodiniaceae</taxon>
        <taxon>Symbiodinium</taxon>
    </lineage>
</organism>
<reference evidence="3 4" key="1">
    <citation type="submission" date="2016-02" db="EMBL/GenBank/DDBJ databases">
        <title>Genome analysis of coral dinoflagellate symbionts highlights evolutionary adaptations to a symbiotic lifestyle.</title>
        <authorList>
            <person name="Aranda M."/>
            <person name="Li Y."/>
            <person name="Liew Y.J."/>
            <person name="Baumgarten S."/>
            <person name="Simakov O."/>
            <person name="Wilson M."/>
            <person name="Piel J."/>
            <person name="Ashoor H."/>
            <person name="Bougouffa S."/>
            <person name="Bajic V.B."/>
            <person name="Ryu T."/>
            <person name="Ravasi T."/>
            <person name="Bayer T."/>
            <person name="Micklem G."/>
            <person name="Kim H."/>
            <person name="Bhak J."/>
            <person name="Lajeunesse T.C."/>
            <person name="Voolstra C.R."/>
        </authorList>
    </citation>
    <scope>NUCLEOTIDE SEQUENCE [LARGE SCALE GENOMIC DNA]</scope>
    <source>
        <strain evidence="3 4">CCMP2467</strain>
    </source>
</reference>
<dbReference type="EMBL" id="LSRX01000449">
    <property type="protein sequence ID" value="OLP96976.1"/>
    <property type="molecule type" value="Genomic_DNA"/>
</dbReference>
<feature type="compositionally biased region" description="Basic and acidic residues" evidence="2">
    <location>
        <begin position="1"/>
        <end position="12"/>
    </location>
</feature>
<keyword evidence="4" id="KW-1185">Reference proteome</keyword>
<dbReference type="Proteomes" id="UP000186817">
    <property type="component" value="Unassembled WGS sequence"/>
</dbReference>
<evidence type="ECO:0000313" key="4">
    <source>
        <dbReference type="Proteomes" id="UP000186817"/>
    </source>
</evidence>
<accession>A0A1Q9DP74</accession>
<feature type="region of interest" description="Disordered" evidence="2">
    <location>
        <begin position="1"/>
        <end position="42"/>
    </location>
</feature>
<feature type="coiled-coil region" evidence="1">
    <location>
        <begin position="443"/>
        <end position="519"/>
    </location>
</feature>
<gene>
    <name evidence="3" type="ORF">AK812_SmicGene20713</name>
</gene>
<evidence type="ECO:0000256" key="1">
    <source>
        <dbReference type="SAM" id="Coils"/>
    </source>
</evidence>
<evidence type="ECO:0000313" key="3">
    <source>
        <dbReference type="EMBL" id="OLP96976.1"/>
    </source>
</evidence>